<proteinExistence type="predicted"/>
<organism evidence="3 4">
    <name type="scientific">Quercus rubra</name>
    <name type="common">Northern red oak</name>
    <name type="synonym">Quercus borealis</name>
    <dbReference type="NCBI Taxonomy" id="3512"/>
    <lineage>
        <taxon>Eukaryota</taxon>
        <taxon>Viridiplantae</taxon>
        <taxon>Streptophyta</taxon>
        <taxon>Embryophyta</taxon>
        <taxon>Tracheophyta</taxon>
        <taxon>Spermatophyta</taxon>
        <taxon>Magnoliopsida</taxon>
        <taxon>eudicotyledons</taxon>
        <taxon>Gunneridae</taxon>
        <taxon>Pentapetalae</taxon>
        <taxon>rosids</taxon>
        <taxon>fabids</taxon>
        <taxon>Fagales</taxon>
        <taxon>Fagaceae</taxon>
        <taxon>Quercus</taxon>
    </lineage>
</organism>
<protein>
    <recommendedName>
        <fullName evidence="5">F-box protein</fullName>
    </recommendedName>
</protein>
<dbReference type="NCBIfam" id="TIGR01640">
    <property type="entry name" value="F_box_assoc_1"/>
    <property type="match status" value="1"/>
</dbReference>
<dbReference type="Pfam" id="PF24750">
    <property type="entry name" value="b-prop_At3g26010-like"/>
    <property type="match status" value="1"/>
</dbReference>
<evidence type="ECO:0000313" key="3">
    <source>
        <dbReference type="EMBL" id="KAK4587550.1"/>
    </source>
</evidence>
<dbReference type="Pfam" id="PF00646">
    <property type="entry name" value="F-box"/>
    <property type="match status" value="1"/>
</dbReference>
<evidence type="ECO:0000259" key="1">
    <source>
        <dbReference type="Pfam" id="PF00646"/>
    </source>
</evidence>
<dbReference type="InterPro" id="IPR017451">
    <property type="entry name" value="F-box-assoc_interact_dom"/>
</dbReference>
<dbReference type="PANTHER" id="PTHR35546">
    <property type="entry name" value="F-BOX PROTEIN INTERACTION DOMAIN PROTEIN-RELATED"/>
    <property type="match status" value="1"/>
</dbReference>
<keyword evidence="4" id="KW-1185">Reference proteome</keyword>
<evidence type="ECO:0000313" key="4">
    <source>
        <dbReference type="Proteomes" id="UP001324115"/>
    </source>
</evidence>
<accession>A0AAN7F7R5</accession>
<reference evidence="3 4" key="1">
    <citation type="journal article" date="2023" name="G3 (Bethesda)">
        <title>A haplotype-resolved chromosome-scale genome for Quercus rubra L. provides insights into the genetics of adaptive traits for red oak species.</title>
        <authorList>
            <person name="Kapoor B."/>
            <person name="Jenkins J."/>
            <person name="Schmutz J."/>
            <person name="Zhebentyayeva T."/>
            <person name="Kuelheim C."/>
            <person name="Coggeshall M."/>
            <person name="Heim C."/>
            <person name="Lasky J.R."/>
            <person name="Leites L."/>
            <person name="Islam-Faridi N."/>
            <person name="Romero-Severson J."/>
            <person name="DeLeo V.L."/>
            <person name="Lucas S.M."/>
            <person name="Lazic D."/>
            <person name="Gailing O."/>
            <person name="Carlson J."/>
            <person name="Staton M."/>
        </authorList>
    </citation>
    <scope>NUCLEOTIDE SEQUENCE [LARGE SCALE GENOMIC DNA]</scope>
    <source>
        <strain evidence="3">Pseudo-F2</strain>
    </source>
</reference>
<dbReference type="InterPro" id="IPR056592">
    <property type="entry name" value="Beta-prop_At3g26010-like"/>
</dbReference>
<evidence type="ECO:0008006" key="5">
    <source>
        <dbReference type="Google" id="ProtNLM"/>
    </source>
</evidence>
<dbReference type="InterPro" id="IPR036047">
    <property type="entry name" value="F-box-like_dom_sf"/>
</dbReference>
<comment type="caution">
    <text evidence="3">The sequence shown here is derived from an EMBL/GenBank/DDBJ whole genome shotgun (WGS) entry which is preliminary data.</text>
</comment>
<gene>
    <name evidence="3" type="ORF">RGQ29_018815</name>
</gene>
<feature type="domain" description="F-box protein At3g26010-like beta-propeller" evidence="2">
    <location>
        <begin position="102"/>
        <end position="281"/>
    </location>
</feature>
<dbReference type="InterPro" id="IPR055290">
    <property type="entry name" value="At3g26010-like"/>
</dbReference>
<dbReference type="InterPro" id="IPR001810">
    <property type="entry name" value="F-box_dom"/>
</dbReference>
<dbReference type="PANTHER" id="PTHR35546:SF21">
    <property type="entry name" value="F-BOX DOMAIN-CONTAINING PROTEIN"/>
    <property type="match status" value="1"/>
</dbReference>
<dbReference type="Proteomes" id="UP001324115">
    <property type="component" value="Unassembled WGS sequence"/>
</dbReference>
<dbReference type="SUPFAM" id="SSF81383">
    <property type="entry name" value="F-box domain"/>
    <property type="match status" value="1"/>
</dbReference>
<dbReference type="EMBL" id="JAXUIC010000005">
    <property type="protein sequence ID" value="KAK4587550.1"/>
    <property type="molecule type" value="Genomic_DNA"/>
</dbReference>
<name>A0AAN7F7R5_QUERU</name>
<feature type="domain" description="F-box" evidence="1">
    <location>
        <begin position="13"/>
        <end position="42"/>
    </location>
</feature>
<sequence>MENRFFNTDVPFNVLSRLPTKILLGLKCVSKGWHQLISDRSFIQAQLQKQKPIVLGFIFQGKYQLCNEDIKTVSCIPVVESEDEVEGGEQVQQKVFDFLPEDVVMLASCNGLVCCRSCFPAQAQDPAIYVCNPSNKEWIKLKSTSALDNLTTIGLVFDPTRDPVDSSTKFKLDLYYTFEVYTSKNGAWTQSNEVCHCNNNLVKNKSVYVGGILHWLTDGDKVLTYDVEKELSWLIWVPVPTKEFETVPHACIGDSEGRLHYVMIPEKGLRIWFLEDNFEFKRVTYDMDPLAFKDGLLLIKVSAKLYFYHIDTCKMTEACTLSKVGPSSMFCPVVLPYSKSLVPLNPT</sequence>
<evidence type="ECO:0000259" key="2">
    <source>
        <dbReference type="Pfam" id="PF24750"/>
    </source>
</evidence>
<dbReference type="AlphaFoldDB" id="A0AAN7F7R5"/>